<gene>
    <name evidence="3" type="ORF">SAMN02745912_01702</name>
</gene>
<dbReference type="PROSITE" id="PS51782">
    <property type="entry name" value="LYSM"/>
    <property type="match status" value="1"/>
</dbReference>
<dbReference type="CDD" id="cd00118">
    <property type="entry name" value="LysM"/>
    <property type="match status" value="1"/>
</dbReference>
<dbReference type="InterPro" id="IPR036779">
    <property type="entry name" value="LysM_dom_sf"/>
</dbReference>
<dbReference type="InterPro" id="IPR001387">
    <property type="entry name" value="Cro/C1-type_HTH"/>
</dbReference>
<dbReference type="Gene3D" id="3.10.350.10">
    <property type="entry name" value="LysM domain"/>
    <property type="match status" value="1"/>
</dbReference>
<evidence type="ECO:0000259" key="2">
    <source>
        <dbReference type="PROSITE" id="PS51782"/>
    </source>
</evidence>
<evidence type="ECO:0000313" key="3">
    <source>
        <dbReference type="EMBL" id="SHJ93954.1"/>
    </source>
</evidence>
<dbReference type="EMBL" id="FRAG01000016">
    <property type="protein sequence ID" value="SHJ93954.1"/>
    <property type="molecule type" value="Genomic_DNA"/>
</dbReference>
<dbReference type="Pfam" id="PF01476">
    <property type="entry name" value="LysM"/>
    <property type="match status" value="1"/>
</dbReference>
<dbReference type="PROSITE" id="PS50943">
    <property type="entry name" value="HTH_CROC1"/>
    <property type="match status" value="1"/>
</dbReference>
<dbReference type="SMART" id="SM00257">
    <property type="entry name" value="LysM"/>
    <property type="match status" value="1"/>
</dbReference>
<proteinExistence type="predicted"/>
<accession>A0A1M6NEB4</accession>
<organism evidence="3 4">
    <name type="scientific">Paramaledivibacter caminithermalis (strain DSM 15212 / CIP 107654 / DViRD3)</name>
    <name type="common">Clostridium caminithermale</name>
    <dbReference type="NCBI Taxonomy" id="1121301"/>
    <lineage>
        <taxon>Bacteria</taxon>
        <taxon>Bacillati</taxon>
        <taxon>Bacillota</taxon>
        <taxon>Clostridia</taxon>
        <taxon>Peptostreptococcales</taxon>
        <taxon>Caminicellaceae</taxon>
        <taxon>Paramaledivibacter</taxon>
    </lineage>
</organism>
<dbReference type="Proteomes" id="UP000184465">
    <property type="component" value="Unassembled WGS sequence"/>
</dbReference>
<evidence type="ECO:0000313" key="4">
    <source>
        <dbReference type="Proteomes" id="UP000184465"/>
    </source>
</evidence>
<sequence length="100" mass="11980">MFEKIETYTVKAGDTLWAIARYFNVSVDSLRRLNGNLIYKPNIKNYISLMIMELIKKILYIKSTFLKRECFLYFGKSVQHNMNYAVFRLYKSLFKPFNTI</sequence>
<dbReference type="SUPFAM" id="SSF54106">
    <property type="entry name" value="LysM domain"/>
    <property type="match status" value="1"/>
</dbReference>
<protein>
    <submittedName>
        <fullName evidence="3">LysM domain-containing protein</fullName>
    </submittedName>
</protein>
<reference evidence="3 4" key="1">
    <citation type="submission" date="2016-11" db="EMBL/GenBank/DDBJ databases">
        <authorList>
            <person name="Jaros S."/>
            <person name="Januszkiewicz K."/>
            <person name="Wedrychowicz H."/>
        </authorList>
    </citation>
    <scope>NUCLEOTIDE SEQUENCE [LARGE SCALE GENOMIC DNA]</scope>
    <source>
        <strain evidence="3 4">DSM 15212</strain>
    </source>
</reference>
<feature type="domain" description="LysM" evidence="2">
    <location>
        <begin position="6"/>
        <end position="51"/>
    </location>
</feature>
<evidence type="ECO:0000259" key="1">
    <source>
        <dbReference type="PROSITE" id="PS50943"/>
    </source>
</evidence>
<keyword evidence="4" id="KW-1185">Reference proteome</keyword>
<dbReference type="InterPro" id="IPR018392">
    <property type="entry name" value="LysM"/>
</dbReference>
<dbReference type="OrthoDB" id="9800780at2"/>
<name>A0A1M6NEB4_PARC5</name>
<feature type="domain" description="HTH cro/C1-type" evidence="1">
    <location>
        <begin position="14"/>
        <end position="30"/>
    </location>
</feature>
<dbReference type="AlphaFoldDB" id="A0A1M6NEB4"/>